<dbReference type="EMBL" id="JXTB01000235">
    <property type="protein sequence ID" value="PON51272.1"/>
    <property type="molecule type" value="Genomic_DNA"/>
</dbReference>
<keyword evidence="1" id="KW-1133">Transmembrane helix</keyword>
<comment type="caution">
    <text evidence="2">The sequence shown here is derived from an EMBL/GenBank/DDBJ whole genome shotgun (WGS) entry which is preliminary data.</text>
</comment>
<proteinExistence type="predicted"/>
<dbReference type="Proteomes" id="UP000237105">
    <property type="component" value="Unassembled WGS sequence"/>
</dbReference>
<protein>
    <submittedName>
        <fullName evidence="2">Uncharacterized protein</fullName>
    </submittedName>
</protein>
<gene>
    <name evidence="2" type="ORF">PanWU01x14_217410</name>
</gene>
<accession>A0A2P5BR57</accession>
<keyword evidence="1" id="KW-0812">Transmembrane</keyword>
<feature type="transmembrane region" description="Helical" evidence="1">
    <location>
        <begin position="102"/>
        <end position="123"/>
    </location>
</feature>
<evidence type="ECO:0000313" key="3">
    <source>
        <dbReference type="Proteomes" id="UP000237105"/>
    </source>
</evidence>
<keyword evidence="1" id="KW-0472">Membrane</keyword>
<evidence type="ECO:0000313" key="2">
    <source>
        <dbReference type="EMBL" id="PON51272.1"/>
    </source>
</evidence>
<feature type="non-terminal residue" evidence="2">
    <location>
        <position position="129"/>
    </location>
</feature>
<sequence length="129" mass="15718">MHQKKKRARSTKLKNHKNLQWWFSSNHNFFIKKTSFDKLVTLSNDTYIHLLETKKRIRLFFVRLSQRSNKSFLLDQSSKLVNACQFISSINLLRKKKTKKNIIFCFHDVVSFFYCMTCLWFQYYLTFVN</sequence>
<keyword evidence="3" id="KW-1185">Reference proteome</keyword>
<dbReference type="AlphaFoldDB" id="A0A2P5BR57"/>
<name>A0A2P5BR57_PARAD</name>
<organism evidence="2 3">
    <name type="scientific">Parasponia andersonii</name>
    <name type="common">Sponia andersonii</name>
    <dbReference type="NCBI Taxonomy" id="3476"/>
    <lineage>
        <taxon>Eukaryota</taxon>
        <taxon>Viridiplantae</taxon>
        <taxon>Streptophyta</taxon>
        <taxon>Embryophyta</taxon>
        <taxon>Tracheophyta</taxon>
        <taxon>Spermatophyta</taxon>
        <taxon>Magnoliopsida</taxon>
        <taxon>eudicotyledons</taxon>
        <taxon>Gunneridae</taxon>
        <taxon>Pentapetalae</taxon>
        <taxon>rosids</taxon>
        <taxon>fabids</taxon>
        <taxon>Rosales</taxon>
        <taxon>Cannabaceae</taxon>
        <taxon>Parasponia</taxon>
    </lineage>
</organism>
<reference evidence="3" key="1">
    <citation type="submission" date="2016-06" db="EMBL/GenBank/DDBJ databases">
        <title>Parallel loss of symbiosis genes in relatives of nitrogen-fixing non-legume Parasponia.</title>
        <authorList>
            <person name="Van Velzen R."/>
            <person name="Holmer R."/>
            <person name="Bu F."/>
            <person name="Rutten L."/>
            <person name="Van Zeijl A."/>
            <person name="Liu W."/>
            <person name="Santuari L."/>
            <person name="Cao Q."/>
            <person name="Sharma T."/>
            <person name="Shen D."/>
            <person name="Roswanjaya Y."/>
            <person name="Wardhani T."/>
            <person name="Kalhor M.S."/>
            <person name="Jansen J."/>
            <person name="Van den Hoogen J."/>
            <person name="Gungor B."/>
            <person name="Hartog M."/>
            <person name="Hontelez J."/>
            <person name="Verver J."/>
            <person name="Yang W.-C."/>
            <person name="Schijlen E."/>
            <person name="Repin R."/>
            <person name="Schilthuizen M."/>
            <person name="Schranz E."/>
            <person name="Heidstra R."/>
            <person name="Miyata K."/>
            <person name="Fedorova E."/>
            <person name="Kohlen W."/>
            <person name="Bisseling T."/>
            <person name="Smit S."/>
            <person name="Geurts R."/>
        </authorList>
    </citation>
    <scope>NUCLEOTIDE SEQUENCE [LARGE SCALE GENOMIC DNA]</scope>
    <source>
        <strain evidence="3">cv. WU1-14</strain>
    </source>
</reference>
<evidence type="ECO:0000256" key="1">
    <source>
        <dbReference type="SAM" id="Phobius"/>
    </source>
</evidence>